<dbReference type="EMBL" id="AP022642">
    <property type="protein sequence ID" value="BCA26731.1"/>
    <property type="molecule type" value="Genomic_DNA"/>
</dbReference>
<evidence type="ECO:0000313" key="2">
    <source>
        <dbReference type="EMBL" id="BCA26731.1"/>
    </source>
</evidence>
<evidence type="ECO:0000256" key="1">
    <source>
        <dbReference type="SAM" id="MobiDB-lite"/>
    </source>
</evidence>
<feature type="region of interest" description="Disordered" evidence="1">
    <location>
        <begin position="1"/>
        <end position="22"/>
    </location>
</feature>
<feature type="compositionally biased region" description="Low complexity" evidence="1">
    <location>
        <begin position="1"/>
        <end position="21"/>
    </location>
</feature>
<evidence type="ECO:0000313" key="3">
    <source>
        <dbReference type="Proteomes" id="UP000501237"/>
    </source>
</evidence>
<protein>
    <submittedName>
        <fullName evidence="2">Uncharacterized protein</fullName>
    </submittedName>
</protein>
<dbReference type="Proteomes" id="UP000501237">
    <property type="component" value="Chromosome"/>
</dbReference>
<gene>
    <name evidence="2" type="ORF">PtoMrB4_07080</name>
</gene>
<organism evidence="2 3">
    <name type="scientific">Metapseudomonas otitidis</name>
    <dbReference type="NCBI Taxonomy" id="319939"/>
    <lineage>
        <taxon>Bacteria</taxon>
        <taxon>Pseudomonadati</taxon>
        <taxon>Pseudomonadota</taxon>
        <taxon>Gammaproteobacteria</taxon>
        <taxon>Pseudomonadales</taxon>
        <taxon>Pseudomonadaceae</taxon>
        <taxon>Metapseudomonas</taxon>
    </lineage>
</organism>
<reference evidence="2 3" key="1">
    <citation type="journal article" date="2020" name="Microbiol. Resour. Announc.">
        <title>Complete genome sequence of Pseudomonas otitidis strain MrB4, isolated from Lake Biwa in Japan.</title>
        <authorList>
            <person name="Miyazaki K."/>
            <person name="Hase E."/>
            <person name="Maruya T."/>
        </authorList>
    </citation>
    <scope>NUCLEOTIDE SEQUENCE [LARGE SCALE GENOMIC DNA]</scope>
    <source>
        <strain evidence="2 3">MrB4</strain>
    </source>
</reference>
<accession>A0A679G7L5</accession>
<dbReference type="AlphaFoldDB" id="A0A679G7L5"/>
<proteinExistence type="predicted"/>
<sequence>MSTGRLAISLSSPSGGASSESVAMADVRMVPGKDSESPSQKVLLSVDEGPKELLLDAGSYLIRLFLPNGDVQAERIEVRDRHLTEINFEVIKSPHEWLGAASSVGIVQILPRASEARSLELTLSQATPVILKGGALIKDVFDRQSPKFRELAAQAVVSLDRSTDDIQRISGHERVSRSSGQRWIRCQDPKRNFPTGEMSPQDLVDWWTGKSVSAPVNLSIMQSDARNARLVLPPSASPIYSRYGGKRAYAVVHDPIGGIYCAVFPEGWKRVSLNNVGSPCWPSILLTVVVDTAMTSKDSSTSSARWRCAPELDDAEAMSLLGFLHHGQIEAGQMMIELANTWLFEKIENPVAAAAGAYMLLSHPKEANTRFAASWQRWIRNLYKWFPMLPDGAIAMAQMELICGEGKRGEEVNVERLRQYVLEAVRRGLPFLSTGVRRLTEMLVMLEGDDREKKREGPEIEETRRALSLIRQLGRITVPSEFFTVLRQDGLNI</sequence>
<name>A0A679G7L5_9GAMM</name>
<dbReference type="KEGG" id="poj:PtoMrB4_07080"/>